<keyword evidence="1" id="KW-0732">Signal</keyword>
<organism evidence="2">
    <name type="scientific">Rhipicephalus appendiculatus</name>
    <name type="common">Brown ear tick</name>
    <dbReference type="NCBI Taxonomy" id="34631"/>
    <lineage>
        <taxon>Eukaryota</taxon>
        <taxon>Metazoa</taxon>
        <taxon>Ecdysozoa</taxon>
        <taxon>Arthropoda</taxon>
        <taxon>Chelicerata</taxon>
        <taxon>Arachnida</taxon>
        <taxon>Acari</taxon>
        <taxon>Parasitiformes</taxon>
        <taxon>Ixodida</taxon>
        <taxon>Ixodoidea</taxon>
        <taxon>Ixodidae</taxon>
        <taxon>Rhipicephalinae</taxon>
        <taxon>Rhipicephalus</taxon>
        <taxon>Rhipicephalus</taxon>
    </lineage>
</organism>
<reference evidence="2" key="1">
    <citation type="journal article" date="2016" name="Ticks Tick Borne Dis.">
        <title>De novo assembly and annotation of the salivary gland transcriptome of Rhipicephalus appendiculatus male and female ticks during blood feeding.</title>
        <authorList>
            <person name="de Castro M.H."/>
            <person name="de Klerk D."/>
            <person name="Pienaar R."/>
            <person name="Latif A.A."/>
            <person name="Rees D.J."/>
            <person name="Mans B.J."/>
        </authorList>
    </citation>
    <scope>NUCLEOTIDE SEQUENCE</scope>
    <source>
        <tissue evidence="2">Salivary glands</tissue>
    </source>
</reference>
<feature type="signal peptide" evidence="1">
    <location>
        <begin position="1"/>
        <end position="20"/>
    </location>
</feature>
<protein>
    <submittedName>
        <fullName evidence="2">Glycine rich superfamily member</fullName>
    </submittedName>
</protein>
<accession>A0A131YCW3</accession>
<dbReference type="EMBL" id="GEDV01011810">
    <property type="protein sequence ID" value="JAP76747.1"/>
    <property type="molecule type" value="Transcribed_RNA"/>
</dbReference>
<name>A0A131YCW3_RHIAP</name>
<evidence type="ECO:0000256" key="1">
    <source>
        <dbReference type="SAM" id="SignalP"/>
    </source>
</evidence>
<sequence length="211" mass="24008">MLRFACTLTLVFLCIMLSHGAPGLVRDELPKDVKEGPAGGHLTDWRTGNCDIRSCNATCTKESETWNDRDVYGKCDEKGICRCYHRDMCRLDKCKETCEEKHGHEDGLVYKCAEDACICTWNKLCTPTGCEAACYRIYIGRPNIEWWCEDVSCHCKWHGAPRNAKEGQQTTVTTSTENYGGKREQTIRAVDSDSFYLEKELHYPAAKENDK</sequence>
<feature type="chain" id="PRO_5007284719" evidence="1">
    <location>
        <begin position="21"/>
        <end position="211"/>
    </location>
</feature>
<dbReference type="AlphaFoldDB" id="A0A131YCW3"/>
<proteinExistence type="predicted"/>
<evidence type="ECO:0000313" key="2">
    <source>
        <dbReference type="EMBL" id="JAP76747.1"/>
    </source>
</evidence>